<keyword evidence="2" id="KW-0732">Signal</keyword>
<accession>A0A7J6MS81</accession>
<evidence type="ECO:0000313" key="3">
    <source>
        <dbReference type="EMBL" id="KAF4674445.1"/>
    </source>
</evidence>
<evidence type="ECO:0000256" key="2">
    <source>
        <dbReference type="SAM" id="SignalP"/>
    </source>
</evidence>
<protein>
    <submittedName>
        <fullName evidence="3">Uncharacterized protein</fullName>
    </submittedName>
</protein>
<keyword evidence="4" id="KW-1185">Reference proteome</keyword>
<evidence type="ECO:0000313" key="4">
    <source>
        <dbReference type="Proteomes" id="UP000591131"/>
    </source>
</evidence>
<name>A0A7J6MS81_PERCH</name>
<feature type="signal peptide" evidence="2">
    <location>
        <begin position="1"/>
        <end position="16"/>
    </location>
</feature>
<reference evidence="3 4" key="1">
    <citation type="submission" date="2020-04" db="EMBL/GenBank/DDBJ databases">
        <title>Perkinsus chesapeaki whole genome sequence.</title>
        <authorList>
            <person name="Bogema D.R."/>
        </authorList>
    </citation>
    <scope>NUCLEOTIDE SEQUENCE [LARGE SCALE GENOMIC DNA]</scope>
    <source>
        <strain evidence="3">ATCC PRA-425</strain>
    </source>
</reference>
<sequence length="105" mass="12037">MILWQLFIYFAPLCLTGTRLEEDALKGLPDDLSNHHHMLPHTRLTEQPNDDVVFTEEDNDDGPPPLEVKFDEDGGEVYSGNSDRSEDKHGYYNISVHPYTSFQDV</sequence>
<organism evidence="3 4">
    <name type="scientific">Perkinsus chesapeaki</name>
    <name type="common">Clam parasite</name>
    <name type="synonym">Perkinsus andrewsi</name>
    <dbReference type="NCBI Taxonomy" id="330153"/>
    <lineage>
        <taxon>Eukaryota</taxon>
        <taxon>Sar</taxon>
        <taxon>Alveolata</taxon>
        <taxon>Perkinsozoa</taxon>
        <taxon>Perkinsea</taxon>
        <taxon>Perkinsida</taxon>
        <taxon>Perkinsidae</taxon>
        <taxon>Perkinsus</taxon>
    </lineage>
</organism>
<gene>
    <name evidence="3" type="ORF">FOL47_009230</name>
</gene>
<dbReference type="AlphaFoldDB" id="A0A7J6MS81"/>
<dbReference type="Proteomes" id="UP000591131">
    <property type="component" value="Unassembled WGS sequence"/>
</dbReference>
<proteinExistence type="predicted"/>
<evidence type="ECO:0000256" key="1">
    <source>
        <dbReference type="SAM" id="MobiDB-lite"/>
    </source>
</evidence>
<feature type="region of interest" description="Disordered" evidence="1">
    <location>
        <begin position="40"/>
        <end position="90"/>
    </location>
</feature>
<feature type="chain" id="PRO_5029495710" evidence="2">
    <location>
        <begin position="17"/>
        <end position="105"/>
    </location>
</feature>
<dbReference type="EMBL" id="JAAPAO010000063">
    <property type="protein sequence ID" value="KAF4674445.1"/>
    <property type="molecule type" value="Genomic_DNA"/>
</dbReference>
<comment type="caution">
    <text evidence="3">The sequence shown here is derived from an EMBL/GenBank/DDBJ whole genome shotgun (WGS) entry which is preliminary data.</text>
</comment>